<evidence type="ECO:0000313" key="3">
    <source>
        <dbReference type="Proteomes" id="UP001150569"/>
    </source>
</evidence>
<evidence type="ECO:0000256" key="1">
    <source>
        <dbReference type="SAM" id="MobiDB-lite"/>
    </source>
</evidence>
<dbReference type="EMBL" id="JANBPT010000019">
    <property type="protein sequence ID" value="KAJ1929984.1"/>
    <property type="molecule type" value="Genomic_DNA"/>
</dbReference>
<proteinExistence type="predicted"/>
<dbReference type="AlphaFoldDB" id="A0A9W8E372"/>
<dbReference type="OrthoDB" id="5516192at2759"/>
<feature type="region of interest" description="Disordered" evidence="1">
    <location>
        <begin position="1"/>
        <end position="63"/>
    </location>
</feature>
<dbReference type="Proteomes" id="UP001150569">
    <property type="component" value="Unassembled WGS sequence"/>
</dbReference>
<feature type="compositionally biased region" description="Polar residues" evidence="1">
    <location>
        <begin position="7"/>
        <end position="17"/>
    </location>
</feature>
<name>A0A9W8E372_9FUNG</name>
<keyword evidence="3" id="KW-1185">Reference proteome</keyword>
<sequence>MSDSHESTPQSTPTEGSTAKAPEGKLPKPHGRQTPVESGDAKLHPSLANRHPATRGIHPTPGRCNRHLNAFLLSLYDLDDDLKGTAKAWWACIRSEVGQEPPLYQGEAFRKYGE</sequence>
<gene>
    <name evidence="2" type="ORF">IWQ60_000713</name>
</gene>
<protein>
    <submittedName>
        <fullName evidence="2">Uncharacterized protein</fullName>
    </submittedName>
</protein>
<reference evidence="2" key="1">
    <citation type="submission" date="2022-07" db="EMBL/GenBank/DDBJ databases">
        <title>Phylogenomic reconstructions and comparative analyses of Kickxellomycotina fungi.</title>
        <authorList>
            <person name="Reynolds N.K."/>
            <person name="Stajich J.E."/>
            <person name="Barry K."/>
            <person name="Grigoriev I.V."/>
            <person name="Crous P."/>
            <person name="Smith M.E."/>
        </authorList>
    </citation>
    <scope>NUCLEOTIDE SEQUENCE</scope>
    <source>
        <strain evidence="2">RSA 861</strain>
    </source>
</reference>
<accession>A0A9W8E372</accession>
<comment type="caution">
    <text evidence="2">The sequence shown here is derived from an EMBL/GenBank/DDBJ whole genome shotgun (WGS) entry which is preliminary data.</text>
</comment>
<organism evidence="2 3">
    <name type="scientific">Tieghemiomyces parasiticus</name>
    <dbReference type="NCBI Taxonomy" id="78921"/>
    <lineage>
        <taxon>Eukaryota</taxon>
        <taxon>Fungi</taxon>
        <taxon>Fungi incertae sedis</taxon>
        <taxon>Zoopagomycota</taxon>
        <taxon>Kickxellomycotina</taxon>
        <taxon>Dimargaritomycetes</taxon>
        <taxon>Dimargaritales</taxon>
        <taxon>Dimargaritaceae</taxon>
        <taxon>Tieghemiomyces</taxon>
    </lineage>
</organism>
<evidence type="ECO:0000313" key="2">
    <source>
        <dbReference type="EMBL" id="KAJ1929984.1"/>
    </source>
</evidence>